<feature type="region of interest" description="Disordered" evidence="1">
    <location>
        <begin position="1"/>
        <end position="41"/>
    </location>
</feature>
<feature type="region of interest" description="Disordered" evidence="1">
    <location>
        <begin position="370"/>
        <end position="416"/>
    </location>
</feature>
<accession>A0ABR3T9F4</accession>
<evidence type="ECO:0000313" key="2">
    <source>
        <dbReference type="EMBL" id="KAL1636132.1"/>
    </source>
</evidence>
<dbReference type="Proteomes" id="UP001521184">
    <property type="component" value="Unassembled WGS sequence"/>
</dbReference>
<feature type="compositionally biased region" description="Basic residues" evidence="1">
    <location>
        <begin position="277"/>
        <end position="289"/>
    </location>
</feature>
<feature type="compositionally biased region" description="Low complexity" evidence="1">
    <location>
        <begin position="14"/>
        <end position="29"/>
    </location>
</feature>
<evidence type="ECO:0000256" key="1">
    <source>
        <dbReference type="SAM" id="MobiDB-lite"/>
    </source>
</evidence>
<reference evidence="2 3" key="1">
    <citation type="journal article" date="2023" name="Plant Dis.">
        <title>First Report of Diplodia intermedia Causing Canker and Dieback Diseases on Apple Trees in Canada.</title>
        <authorList>
            <person name="Ellouze W."/>
            <person name="Ilyukhin E."/>
            <person name="Sulman M."/>
            <person name="Ali S."/>
        </authorList>
    </citation>
    <scope>NUCLEOTIDE SEQUENCE [LARGE SCALE GENOMIC DNA]</scope>
    <source>
        <strain evidence="2 3">M45-28</strain>
    </source>
</reference>
<sequence>MRTARRQVDWALEPATPTTIPSPTSNPAPDAQTKHKSKKRGSSFFSFLAVKEPTSGALEQYAEAQRKQAAAKGTSFMAGVSSQKLPLEVPRVNTKWDGLPQMTAKPDLKRASTVSAATLYGARRSSVATTNSSSKMSAESSSADLGRVPPPSLENLSIKSHPRHDSGTGVYEPLNPPPPNHDDDDDAKQAAAAAATVSSTTHRDARHAMPPTPIPDPKSPHHLALRRAKTTTTPQHRHSCHVLLPSTTPKEIAPWAEPPADDDDDSAYSSDLPWPSSHRHSHHHHHHHPRICCNGAGGASSAAVGIDDVDFITSSPISGAPGKSIEEQIAEAERRTASVAARTSAGVCAAAAAAAGRMPPASNAQALARLDSRDGGGGGGGVGEEKTGGGGGVERAKSLKQKKGGTSRFMRFAGKS</sequence>
<gene>
    <name evidence="2" type="ORF">SLS58_009981</name>
</gene>
<protein>
    <submittedName>
        <fullName evidence="2">Uncharacterized protein</fullName>
    </submittedName>
</protein>
<proteinExistence type="predicted"/>
<feature type="compositionally biased region" description="Gly residues" evidence="1">
    <location>
        <begin position="375"/>
        <end position="393"/>
    </location>
</feature>
<evidence type="ECO:0000313" key="3">
    <source>
        <dbReference type="Proteomes" id="UP001521184"/>
    </source>
</evidence>
<organism evidence="2 3">
    <name type="scientific">Diplodia intermedia</name>
    <dbReference type="NCBI Taxonomy" id="856260"/>
    <lineage>
        <taxon>Eukaryota</taxon>
        <taxon>Fungi</taxon>
        <taxon>Dikarya</taxon>
        <taxon>Ascomycota</taxon>
        <taxon>Pezizomycotina</taxon>
        <taxon>Dothideomycetes</taxon>
        <taxon>Dothideomycetes incertae sedis</taxon>
        <taxon>Botryosphaeriales</taxon>
        <taxon>Botryosphaeriaceae</taxon>
        <taxon>Diplodia</taxon>
    </lineage>
</organism>
<feature type="region of interest" description="Disordered" evidence="1">
    <location>
        <begin position="245"/>
        <end position="289"/>
    </location>
</feature>
<name>A0ABR3T9F4_9PEZI</name>
<feature type="compositionally biased region" description="Low complexity" evidence="1">
    <location>
        <begin position="267"/>
        <end position="276"/>
    </location>
</feature>
<dbReference type="EMBL" id="JAKEKT020000106">
    <property type="protein sequence ID" value="KAL1636132.1"/>
    <property type="molecule type" value="Genomic_DNA"/>
</dbReference>
<feature type="region of interest" description="Disordered" evidence="1">
    <location>
        <begin position="123"/>
        <end position="220"/>
    </location>
</feature>
<feature type="compositionally biased region" description="Low complexity" evidence="1">
    <location>
        <begin position="132"/>
        <end position="142"/>
    </location>
</feature>
<keyword evidence="3" id="KW-1185">Reference proteome</keyword>
<comment type="caution">
    <text evidence="2">The sequence shown here is derived from an EMBL/GenBank/DDBJ whole genome shotgun (WGS) entry which is preliminary data.</text>
</comment>